<evidence type="ECO:0000259" key="3">
    <source>
        <dbReference type="PROSITE" id="PS50097"/>
    </source>
</evidence>
<gene>
    <name evidence="4" type="ORF">DPMN_146336</name>
</gene>
<dbReference type="PANTHER" id="PTHR45632">
    <property type="entry name" value="LD33804P"/>
    <property type="match status" value="1"/>
</dbReference>
<proteinExistence type="predicted"/>
<dbReference type="Gene3D" id="3.30.710.10">
    <property type="entry name" value="Potassium Channel Kv1.1, Chain A"/>
    <property type="match status" value="1"/>
</dbReference>
<dbReference type="SMART" id="SM00875">
    <property type="entry name" value="BACK"/>
    <property type="match status" value="1"/>
</dbReference>
<dbReference type="Pfam" id="PF00651">
    <property type="entry name" value="BTB"/>
    <property type="match status" value="1"/>
</dbReference>
<name>A0A9D4F6V1_DREPO</name>
<dbReference type="PANTHER" id="PTHR45632:SF3">
    <property type="entry name" value="KELCH-LIKE PROTEIN 32"/>
    <property type="match status" value="1"/>
</dbReference>
<evidence type="ECO:0000313" key="4">
    <source>
        <dbReference type="EMBL" id="KAH3792837.1"/>
    </source>
</evidence>
<dbReference type="Gene3D" id="1.25.40.420">
    <property type="match status" value="1"/>
</dbReference>
<dbReference type="PIRSF" id="PIRSF037037">
    <property type="entry name" value="Kelch-like_protein_gigaxonin"/>
    <property type="match status" value="1"/>
</dbReference>
<protein>
    <recommendedName>
        <fullName evidence="3">BTB domain-containing protein</fullName>
    </recommendedName>
</protein>
<reference evidence="4" key="2">
    <citation type="submission" date="2020-11" db="EMBL/GenBank/DDBJ databases">
        <authorList>
            <person name="McCartney M.A."/>
            <person name="Auch B."/>
            <person name="Kono T."/>
            <person name="Mallez S."/>
            <person name="Becker A."/>
            <person name="Gohl D.M."/>
            <person name="Silverstein K.A.T."/>
            <person name="Koren S."/>
            <person name="Bechman K.B."/>
            <person name="Herman A."/>
            <person name="Abrahante J.E."/>
            <person name="Garbe J."/>
        </authorList>
    </citation>
    <scope>NUCLEOTIDE SEQUENCE</scope>
    <source>
        <strain evidence="4">Duluth1</strain>
        <tissue evidence="4">Whole animal</tissue>
    </source>
</reference>
<dbReference type="SUPFAM" id="SSF117281">
    <property type="entry name" value="Kelch motif"/>
    <property type="match status" value="1"/>
</dbReference>
<dbReference type="InterPro" id="IPR006652">
    <property type="entry name" value="Kelch_1"/>
</dbReference>
<sequence>MYFSGRHTDIEILVQDRSFHCHRVVLAAVSRYFDAMFASGMRECKDGLVRLQDIEYNTFVDILDFVYSGKLNICEENAEELLRAATLFQIAPLHQKCQDFLLDHVTIENCIGAWRLAKSHECTELAKKSWYMILECFAEVCLTDDFKYLDADEMFHIINDDDLHVLNEEIVCDAVFRWYRYDSENRMDHASRLFEYLRLPLLSSEYLLTEVEPMELVVKSQKCREIVKEAISYHMLPSRRPDFNSPRVTFRRYADMEEVLVLIGGYNATNEKVTDVLAYSFARKTWFKITPLPWPLGREFNSTVYGNDIYVSGGSQKLDALMHYRSDTNEWQRCPNMLKGRRRHAMVAVRDSLFVLGGYDDNLPEEANRTLSDISEYTISSRIWSQCGKLLTPVRSTTAAVSKEKIFVFGGLLADEKETNIVQYFDTRLRTSSRVDDLPYPCKMSRAVVCDKRVFIVCTDGNILTLTDDFVCKRAAKIRHFNRRRFGAIHYKGNILITGGESGSALHTDIFTFNPDVEKCEVIATKNVPSRANFACLKLVIHKKFLKFDVSFDQS</sequence>
<dbReference type="InterPro" id="IPR011705">
    <property type="entry name" value="BACK"/>
</dbReference>
<dbReference type="InterPro" id="IPR000210">
    <property type="entry name" value="BTB/POZ_dom"/>
</dbReference>
<dbReference type="SUPFAM" id="SSF54695">
    <property type="entry name" value="POZ domain"/>
    <property type="match status" value="1"/>
</dbReference>
<dbReference type="InterPro" id="IPR015915">
    <property type="entry name" value="Kelch-typ_b-propeller"/>
</dbReference>
<keyword evidence="1" id="KW-0880">Kelch repeat</keyword>
<feature type="domain" description="BTB" evidence="3">
    <location>
        <begin position="8"/>
        <end position="75"/>
    </location>
</feature>
<evidence type="ECO:0000313" key="5">
    <source>
        <dbReference type="Proteomes" id="UP000828390"/>
    </source>
</evidence>
<dbReference type="SMART" id="SM00612">
    <property type="entry name" value="Kelch"/>
    <property type="match status" value="4"/>
</dbReference>
<keyword evidence="5" id="KW-1185">Reference proteome</keyword>
<dbReference type="PROSITE" id="PS50097">
    <property type="entry name" value="BTB"/>
    <property type="match status" value="1"/>
</dbReference>
<organism evidence="4 5">
    <name type="scientific">Dreissena polymorpha</name>
    <name type="common">Zebra mussel</name>
    <name type="synonym">Mytilus polymorpha</name>
    <dbReference type="NCBI Taxonomy" id="45954"/>
    <lineage>
        <taxon>Eukaryota</taxon>
        <taxon>Metazoa</taxon>
        <taxon>Spiralia</taxon>
        <taxon>Lophotrochozoa</taxon>
        <taxon>Mollusca</taxon>
        <taxon>Bivalvia</taxon>
        <taxon>Autobranchia</taxon>
        <taxon>Heteroconchia</taxon>
        <taxon>Euheterodonta</taxon>
        <taxon>Imparidentia</taxon>
        <taxon>Neoheterodontei</taxon>
        <taxon>Myida</taxon>
        <taxon>Dreissenoidea</taxon>
        <taxon>Dreissenidae</taxon>
        <taxon>Dreissena</taxon>
    </lineage>
</organism>
<dbReference type="Proteomes" id="UP000828390">
    <property type="component" value="Unassembled WGS sequence"/>
</dbReference>
<dbReference type="EMBL" id="JAIWYP010000007">
    <property type="protein sequence ID" value="KAH3792837.1"/>
    <property type="molecule type" value="Genomic_DNA"/>
</dbReference>
<evidence type="ECO:0000256" key="2">
    <source>
        <dbReference type="ARBA" id="ARBA00022737"/>
    </source>
</evidence>
<accession>A0A9D4F6V1</accession>
<reference evidence="4" key="1">
    <citation type="journal article" date="2019" name="bioRxiv">
        <title>The Genome of the Zebra Mussel, Dreissena polymorpha: A Resource for Invasive Species Research.</title>
        <authorList>
            <person name="McCartney M.A."/>
            <person name="Auch B."/>
            <person name="Kono T."/>
            <person name="Mallez S."/>
            <person name="Zhang Y."/>
            <person name="Obille A."/>
            <person name="Becker A."/>
            <person name="Abrahante J.E."/>
            <person name="Garbe J."/>
            <person name="Badalamenti J.P."/>
            <person name="Herman A."/>
            <person name="Mangelson H."/>
            <person name="Liachko I."/>
            <person name="Sullivan S."/>
            <person name="Sone E.D."/>
            <person name="Koren S."/>
            <person name="Silverstein K.A.T."/>
            <person name="Beckman K.B."/>
            <person name="Gohl D.M."/>
        </authorList>
    </citation>
    <scope>NUCLEOTIDE SEQUENCE</scope>
    <source>
        <strain evidence="4">Duluth1</strain>
        <tissue evidence="4">Whole animal</tissue>
    </source>
</reference>
<comment type="caution">
    <text evidence="4">The sequence shown here is derived from an EMBL/GenBank/DDBJ whole genome shotgun (WGS) entry which is preliminary data.</text>
</comment>
<dbReference type="Gene3D" id="2.120.10.80">
    <property type="entry name" value="Kelch-type beta propeller"/>
    <property type="match status" value="1"/>
</dbReference>
<dbReference type="SMART" id="SM00225">
    <property type="entry name" value="BTB"/>
    <property type="match status" value="1"/>
</dbReference>
<dbReference type="AlphaFoldDB" id="A0A9D4F6V1"/>
<dbReference type="FunFam" id="1.25.40.420:FF:000001">
    <property type="entry name" value="Kelch-like family member 12"/>
    <property type="match status" value="1"/>
</dbReference>
<dbReference type="Pfam" id="PF07707">
    <property type="entry name" value="BACK"/>
    <property type="match status" value="1"/>
</dbReference>
<dbReference type="InterPro" id="IPR017096">
    <property type="entry name" value="BTB-kelch_protein"/>
</dbReference>
<dbReference type="Pfam" id="PF24681">
    <property type="entry name" value="Kelch_KLHDC2_KLHL20_DRC7"/>
    <property type="match status" value="1"/>
</dbReference>
<keyword evidence="2" id="KW-0677">Repeat</keyword>
<evidence type="ECO:0000256" key="1">
    <source>
        <dbReference type="ARBA" id="ARBA00022441"/>
    </source>
</evidence>
<dbReference type="InterPro" id="IPR011333">
    <property type="entry name" value="SKP1/BTB/POZ_sf"/>
</dbReference>